<organism evidence="4 5">
    <name type="scientific">Lophium mytilinum</name>
    <dbReference type="NCBI Taxonomy" id="390894"/>
    <lineage>
        <taxon>Eukaryota</taxon>
        <taxon>Fungi</taxon>
        <taxon>Dikarya</taxon>
        <taxon>Ascomycota</taxon>
        <taxon>Pezizomycotina</taxon>
        <taxon>Dothideomycetes</taxon>
        <taxon>Pleosporomycetidae</taxon>
        <taxon>Mytilinidiales</taxon>
        <taxon>Mytilinidiaceae</taxon>
        <taxon>Lophium</taxon>
    </lineage>
</organism>
<evidence type="ECO:0000256" key="3">
    <source>
        <dbReference type="PROSITE-ProRule" id="PRU00023"/>
    </source>
</evidence>
<keyword evidence="1" id="KW-0677">Repeat</keyword>
<keyword evidence="5" id="KW-1185">Reference proteome</keyword>
<feature type="repeat" description="ANK" evidence="3">
    <location>
        <begin position="97"/>
        <end position="125"/>
    </location>
</feature>
<dbReference type="InterPro" id="IPR002110">
    <property type="entry name" value="Ankyrin_rpt"/>
</dbReference>
<sequence length="393" mass="43568">MECDHLETDPSTTGFLSLANELILDIADLLGTQGDTSRLAQVNQRLQLLFTDQLLSFNIQQENSDALKWAASKNHQKMAGRMIRLGADLNPKVWGPPLHEAAGSGHFDMVQLLLDEGADPEAKNRSNDTAITVALKANNEAMACMLFDKLRTIRGASNALLEASRLKESNFIRYVLEAGVPADSKNPSNSSALDLVVWRDLAPGHDLFKNRFDDDAFKSVTILLEYGADPDRKGRNASILQTVRDNSARHSDPRVRVLLAIAGREELVTKIDTGVLSQGWKRSTGRELDIPRDVLEVILSTPPSRALPRASLKALFPPFVDEACWQGIEEERRAARREAKREARLATERQLNAVIRAFSRYQQSRTGPWSDLVQDLDAGLGEFRRHSRGGPGS</sequence>
<dbReference type="OrthoDB" id="1722345at2759"/>
<dbReference type="Proteomes" id="UP000799750">
    <property type="component" value="Unassembled WGS sequence"/>
</dbReference>
<proteinExistence type="predicted"/>
<accession>A0A6A6QZK3</accession>
<evidence type="ECO:0000256" key="1">
    <source>
        <dbReference type="ARBA" id="ARBA00022737"/>
    </source>
</evidence>
<name>A0A6A6QZK3_9PEZI</name>
<dbReference type="SUPFAM" id="SSF48403">
    <property type="entry name" value="Ankyrin repeat"/>
    <property type="match status" value="1"/>
</dbReference>
<dbReference type="EMBL" id="MU004186">
    <property type="protein sequence ID" value="KAF2497881.1"/>
    <property type="molecule type" value="Genomic_DNA"/>
</dbReference>
<evidence type="ECO:0000256" key="2">
    <source>
        <dbReference type="ARBA" id="ARBA00023043"/>
    </source>
</evidence>
<keyword evidence="2 3" id="KW-0040">ANK repeat</keyword>
<dbReference type="AlphaFoldDB" id="A0A6A6QZK3"/>
<dbReference type="SMART" id="SM00248">
    <property type="entry name" value="ANK"/>
    <property type="match status" value="4"/>
</dbReference>
<protein>
    <submittedName>
        <fullName evidence="4">Ankyrin</fullName>
    </submittedName>
</protein>
<dbReference type="PANTHER" id="PTHR24198">
    <property type="entry name" value="ANKYRIN REPEAT AND PROTEIN KINASE DOMAIN-CONTAINING PROTEIN"/>
    <property type="match status" value="1"/>
</dbReference>
<dbReference type="Pfam" id="PF12796">
    <property type="entry name" value="Ank_2"/>
    <property type="match status" value="1"/>
</dbReference>
<dbReference type="PROSITE" id="PS50088">
    <property type="entry name" value="ANK_REPEAT"/>
    <property type="match status" value="1"/>
</dbReference>
<dbReference type="PROSITE" id="PS50297">
    <property type="entry name" value="ANK_REP_REGION"/>
    <property type="match status" value="1"/>
</dbReference>
<dbReference type="InterPro" id="IPR036770">
    <property type="entry name" value="Ankyrin_rpt-contain_sf"/>
</dbReference>
<evidence type="ECO:0000313" key="5">
    <source>
        <dbReference type="Proteomes" id="UP000799750"/>
    </source>
</evidence>
<dbReference type="Gene3D" id="1.25.40.20">
    <property type="entry name" value="Ankyrin repeat-containing domain"/>
    <property type="match status" value="1"/>
</dbReference>
<evidence type="ECO:0000313" key="4">
    <source>
        <dbReference type="EMBL" id="KAF2497881.1"/>
    </source>
</evidence>
<dbReference type="PANTHER" id="PTHR24198:SF165">
    <property type="entry name" value="ANKYRIN REPEAT-CONTAINING PROTEIN-RELATED"/>
    <property type="match status" value="1"/>
</dbReference>
<gene>
    <name evidence="4" type="ORF">BU16DRAFT_559604</name>
</gene>
<reference evidence="4" key="1">
    <citation type="journal article" date="2020" name="Stud. Mycol.">
        <title>101 Dothideomycetes genomes: a test case for predicting lifestyles and emergence of pathogens.</title>
        <authorList>
            <person name="Haridas S."/>
            <person name="Albert R."/>
            <person name="Binder M."/>
            <person name="Bloem J."/>
            <person name="Labutti K."/>
            <person name="Salamov A."/>
            <person name="Andreopoulos B."/>
            <person name="Baker S."/>
            <person name="Barry K."/>
            <person name="Bills G."/>
            <person name="Bluhm B."/>
            <person name="Cannon C."/>
            <person name="Castanera R."/>
            <person name="Culley D."/>
            <person name="Daum C."/>
            <person name="Ezra D."/>
            <person name="Gonzalez J."/>
            <person name="Henrissat B."/>
            <person name="Kuo A."/>
            <person name="Liang C."/>
            <person name="Lipzen A."/>
            <person name="Lutzoni F."/>
            <person name="Magnuson J."/>
            <person name="Mondo S."/>
            <person name="Nolan M."/>
            <person name="Ohm R."/>
            <person name="Pangilinan J."/>
            <person name="Park H.-J."/>
            <person name="Ramirez L."/>
            <person name="Alfaro M."/>
            <person name="Sun H."/>
            <person name="Tritt A."/>
            <person name="Yoshinaga Y."/>
            <person name="Zwiers L.-H."/>
            <person name="Turgeon B."/>
            <person name="Goodwin S."/>
            <person name="Spatafora J."/>
            <person name="Crous P."/>
            <person name="Grigoriev I."/>
        </authorList>
    </citation>
    <scope>NUCLEOTIDE SEQUENCE</scope>
    <source>
        <strain evidence="4">CBS 269.34</strain>
    </source>
</reference>